<evidence type="ECO:0000256" key="6">
    <source>
        <dbReference type="PROSITE-ProRule" id="PRU00169"/>
    </source>
</evidence>
<dbReference type="KEGG" id="vpn:A21D_00588"/>
<dbReference type="PROSITE" id="PS50043">
    <property type="entry name" value="HTH_LUXR_2"/>
    <property type="match status" value="1"/>
</dbReference>
<dbReference type="InterPro" id="IPR058245">
    <property type="entry name" value="NreC/VraR/RcsB-like_REC"/>
</dbReference>
<proteinExistence type="predicted"/>
<dbReference type="SUPFAM" id="SSF46894">
    <property type="entry name" value="C-terminal effector domain of the bipartite response regulators"/>
    <property type="match status" value="1"/>
</dbReference>
<dbReference type="Pfam" id="PF00072">
    <property type="entry name" value="Response_reg"/>
    <property type="match status" value="1"/>
</dbReference>
<name>A0A2K9J116_9BACI</name>
<keyword evidence="2 6" id="KW-0597">Phosphoprotein</keyword>
<dbReference type="EMBL" id="JAZHPM010000038">
    <property type="protein sequence ID" value="MEF2293704.1"/>
    <property type="molecule type" value="Genomic_DNA"/>
</dbReference>
<organism evidence="9 11">
    <name type="scientific">Virgibacillus dokdonensis</name>
    <dbReference type="NCBI Taxonomy" id="302167"/>
    <lineage>
        <taxon>Bacteria</taxon>
        <taxon>Bacillati</taxon>
        <taxon>Bacillota</taxon>
        <taxon>Bacilli</taxon>
        <taxon>Bacillales</taxon>
        <taxon>Bacillaceae</taxon>
        <taxon>Virgibacillus</taxon>
    </lineage>
</organism>
<dbReference type="RefSeq" id="WP_077706105.1">
    <property type="nucleotide sequence ID" value="NZ_CP018622.1"/>
</dbReference>
<evidence type="ECO:0000313" key="9">
    <source>
        <dbReference type="EMBL" id="AUJ23701.1"/>
    </source>
</evidence>
<keyword evidence="4" id="KW-0238">DNA-binding</keyword>
<dbReference type="InterPro" id="IPR011006">
    <property type="entry name" value="CheY-like_superfamily"/>
</dbReference>
<dbReference type="SMART" id="SM00448">
    <property type="entry name" value="REC"/>
    <property type="match status" value="1"/>
</dbReference>
<dbReference type="GO" id="GO:0005737">
    <property type="term" value="C:cytoplasm"/>
    <property type="evidence" value="ECO:0007669"/>
    <property type="project" value="UniProtKB-SubCell"/>
</dbReference>
<keyword evidence="3" id="KW-0805">Transcription regulation</keyword>
<dbReference type="CDD" id="cd06170">
    <property type="entry name" value="LuxR_C_like"/>
    <property type="match status" value="1"/>
</dbReference>
<dbReference type="InterPro" id="IPR039420">
    <property type="entry name" value="WalR-like"/>
</dbReference>
<reference evidence="9" key="1">
    <citation type="submission" date="2016-11" db="EMBL/GenBank/DDBJ databases">
        <title>Complete genome sequence of Virgibacillus dokdonensis 21D, a halophilic bacterium isolated from the deep hypersaline anoxic basin Discovery in the Mediterranean Sea.</title>
        <authorList>
            <person name="Zeaiter Z."/>
            <person name="Booth J.M."/>
            <person name="Prosdocimi E.M."/>
            <person name="Mapelli F."/>
            <person name="Fusi M."/>
            <person name="Daffonchio D."/>
            <person name="Borin S."/>
            <person name="Crotti E."/>
        </authorList>
    </citation>
    <scope>NUCLEOTIDE SEQUENCE</scope>
    <source>
        <strain evidence="9">21D</strain>
    </source>
</reference>
<comment type="subcellular location">
    <subcellularLocation>
        <location evidence="1">Cytoplasm</location>
    </subcellularLocation>
</comment>
<evidence type="ECO:0000256" key="1">
    <source>
        <dbReference type="ARBA" id="ARBA00004496"/>
    </source>
</evidence>
<evidence type="ECO:0000313" key="10">
    <source>
        <dbReference type="EMBL" id="MEF2293704.1"/>
    </source>
</evidence>
<reference evidence="10 12" key="3">
    <citation type="submission" date="2024-01" db="EMBL/GenBank/DDBJ databases">
        <title>Survival strategy associated with biotechnological potential of Virgibacillus dokdonensis T4.6 isolated from salt-fermented shrimp paste.</title>
        <authorList>
            <person name="Doan T.V."/>
            <person name="Quach N.T."/>
            <person name="Phi Q.-T."/>
        </authorList>
    </citation>
    <scope>NUCLEOTIDE SEQUENCE [LARGE SCALE GENOMIC DNA]</scope>
    <source>
        <strain evidence="10 12">T4.6</strain>
    </source>
</reference>
<keyword evidence="5" id="KW-0804">Transcription</keyword>
<evidence type="ECO:0000256" key="2">
    <source>
        <dbReference type="ARBA" id="ARBA00022553"/>
    </source>
</evidence>
<feature type="domain" description="Response regulatory" evidence="8">
    <location>
        <begin position="3"/>
        <end position="120"/>
    </location>
</feature>
<dbReference type="Proteomes" id="UP000234237">
    <property type="component" value="Chromosome"/>
</dbReference>
<dbReference type="GO" id="GO:0000160">
    <property type="term" value="P:phosphorelay signal transduction system"/>
    <property type="evidence" value="ECO:0007669"/>
    <property type="project" value="InterPro"/>
</dbReference>
<dbReference type="CDD" id="cd17535">
    <property type="entry name" value="REC_NarL-like"/>
    <property type="match status" value="1"/>
</dbReference>
<protein>
    <submittedName>
        <fullName evidence="9">Oxygen regulatory protein NreC</fullName>
    </submittedName>
    <submittedName>
        <fullName evidence="10">Response regulator transcription factor</fullName>
    </submittedName>
</protein>
<dbReference type="Proteomes" id="UP001356080">
    <property type="component" value="Unassembled WGS sequence"/>
</dbReference>
<dbReference type="PANTHER" id="PTHR43214:SF41">
    <property type="entry name" value="NITRATE_NITRITE RESPONSE REGULATOR PROTEIN NARP"/>
    <property type="match status" value="1"/>
</dbReference>
<dbReference type="Pfam" id="PF00196">
    <property type="entry name" value="GerE"/>
    <property type="match status" value="1"/>
</dbReference>
<evidence type="ECO:0000256" key="4">
    <source>
        <dbReference type="ARBA" id="ARBA00023125"/>
    </source>
</evidence>
<evidence type="ECO:0000256" key="5">
    <source>
        <dbReference type="ARBA" id="ARBA00023163"/>
    </source>
</evidence>
<evidence type="ECO:0000256" key="3">
    <source>
        <dbReference type="ARBA" id="ARBA00023015"/>
    </source>
</evidence>
<dbReference type="STRING" id="302167.GCA_900166595_03457"/>
<dbReference type="EMBL" id="CP018622">
    <property type="protein sequence ID" value="AUJ23701.1"/>
    <property type="molecule type" value="Genomic_DNA"/>
</dbReference>
<feature type="domain" description="HTH luxR-type" evidence="7">
    <location>
        <begin position="142"/>
        <end position="207"/>
    </location>
</feature>
<accession>A0A2K9J116</accession>
<evidence type="ECO:0000259" key="7">
    <source>
        <dbReference type="PROSITE" id="PS50043"/>
    </source>
</evidence>
<dbReference type="InterPro" id="IPR016032">
    <property type="entry name" value="Sig_transdc_resp-reg_C-effctor"/>
</dbReference>
<dbReference type="AlphaFoldDB" id="A0A2K9J116"/>
<feature type="modified residue" description="4-aspartylphosphate" evidence="6">
    <location>
        <position position="54"/>
    </location>
</feature>
<dbReference type="PROSITE" id="PS50110">
    <property type="entry name" value="RESPONSE_REGULATORY"/>
    <property type="match status" value="1"/>
</dbReference>
<evidence type="ECO:0000313" key="11">
    <source>
        <dbReference type="Proteomes" id="UP000234237"/>
    </source>
</evidence>
<dbReference type="PANTHER" id="PTHR43214">
    <property type="entry name" value="TWO-COMPONENT RESPONSE REGULATOR"/>
    <property type="match status" value="1"/>
</dbReference>
<keyword evidence="12" id="KW-1185">Reference proteome</keyword>
<dbReference type="PRINTS" id="PR00038">
    <property type="entry name" value="HTHLUXR"/>
</dbReference>
<dbReference type="GO" id="GO:0006355">
    <property type="term" value="P:regulation of DNA-templated transcription"/>
    <property type="evidence" value="ECO:0007669"/>
    <property type="project" value="InterPro"/>
</dbReference>
<sequence length="211" mass="24308">MIRVCIVDDHRLIRRGLQLLLEAYPDIHVVGEAEDGDEAIQLMHQLEVDVMLMDVSMPNGLDGFTASEVILQNHKHVHIVLLTMHDEEVYIQKAIQLDIGGYILKNSKGNELHEAIHAVHRGEKYYKVGLPEDQIAKLFKHSKKDYSILSVREKEIVRLTVLGYTNKQMSQRLFISPKTVENHKANIMHKLELKCKSELIQYGLTNHYHTI</sequence>
<dbReference type="Gene3D" id="3.40.50.2300">
    <property type="match status" value="1"/>
</dbReference>
<dbReference type="SUPFAM" id="SSF52172">
    <property type="entry name" value="CheY-like"/>
    <property type="match status" value="1"/>
</dbReference>
<dbReference type="GO" id="GO:0003677">
    <property type="term" value="F:DNA binding"/>
    <property type="evidence" value="ECO:0007669"/>
    <property type="project" value="UniProtKB-KW"/>
</dbReference>
<gene>
    <name evidence="9" type="primary">nreC</name>
    <name evidence="9" type="ORF">A21D_00588</name>
    <name evidence="10" type="ORF">V2W34_17010</name>
</gene>
<reference evidence="11" key="2">
    <citation type="submission" date="2016-11" db="EMBL/GenBank/DDBJ databases">
        <title>Complete genome sequence of Virgibacillus pantothenticus 21D, a halophilic bacterium isolated from the deep hypersaline anoxic basin Discovery in the Mediterranean Sea.</title>
        <authorList>
            <person name="Zeaiter Z."/>
            <person name="Booth J.M."/>
            <person name="Prosdocimi E.M."/>
            <person name="Mapelli F."/>
            <person name="Fusi M."/>
            <person name="Daffonchio D."/>
            <person name="Borin S."/>
            <person name="Crotti E."/>
        </authorList>
    </citation>
    <scope>NUCLEOTIDE SEQUENCE [LARGE SCALE GENOMIC DNA]</scope>
    <source>
        <strain evidence="11">21D</strain>
    </source>
</reference>
<evidence type="ECO:0000313" key="12">
    <source>
        <dbReference type="Proteomes" id="UP001356080"/>
    </source>
</evidence>
<dbReference type="SMART" id="SM00421">
    <property type="entry name" value="HTH_LUXR"/>
    <property type="match status" value="1"/>
</dbReference>
<dbReference type="InterPro" id="IPR000792">
    <property type="entry name" value="Tscrpt_reg_LuxR_C"/>
</dbReference>
<dbReference type="InterPro" id="IPR001789">
    <property type="entry name" value="Sig_transdc_resp-reg_receiver"/>
</dbReference>
<evidence type="ECO:0000259" key="8">
    <source>
        <dbReference type="PROSITE" id="PS50110"/>
    </source>
</evidence>